<gene>
    <name evidence="4" type="ORF">NLK58_04920</name>
</gene>
<accession>A0ABZ2W5C9</accession>
<dbReference type="PANTHER" id="PTHR43215:SF14">
    <property type="entry name" value="RADIAL SPOKE HEAD 1 HOMOLOG"/>
    <property type="match status" value="1"/>
</dbReference>
<dbReference type="EMBL" id="CP101118">
    <property type="protein sequence ID" value="WZF89550.1"/>
    <property type="molecule type" value="Genomic_DNA"/>
</dbReference>
<organism evidence="4 5">
    <name type="scientific">Marinobacter metalliresistant</name>
    <dbReference type="NCBI Taxonomy" id="2961995"/>
    <lineage>
        <taxon>Bacteria</taxon>
        <taxon>Pseudomonadati</taxon>
        <taxon>Pseudomonadota</taxon>
        <taxon>Gammaproteobacteria</taxon>
        <taxon>Pseudomonadales</taxon>
        <taxon>Marinobacteraceae</taxon>
        <taxon>Marinobacter</taxon>
    </lineage>
</organism>
<name>A0ABZ2W5C9_9GAMM</name>
<protein>
    <submittedName>
        <fullName evidence="4">PEGA domain-containing protein</fullName>
    </submittedName>
</protein>
<dbReference type="Proteomes" id="UP001475781">
    <property type="component" value="Chromosome"/>
</dbReference>
<dbReference type="SMART" id="SM00698">
    <property type="entry name" value="MORN"/>
    <property type="match status" value="7"/>
</dbReference>
<dbReference type="Gene3D" id="2.20.110.10">
    <property type="entry name" value="Histone H3 K4-specific methyltransferase SET7/9 N-terminal domain"/>
    <property type="match status" value="4"/>
</dbReference>
<keyword evidence="1" id="KW-0677">Repeat</keyword>
<dbReference type="InterPro" id="IPR003409">
    <property type="entry name" value="MORN"/>
</dbReference>
<dbReference type="SUPFAM" id="SSF82185">
    <property type="entry name" value="Histone H3 K4-specific methyltransferase SET7/9 N-terminal domain"/>
    <property type="match status" value="2"/>
</dbReference>
<proteinExistence type="predicted"/>
<dbReference type="Pfam" id="PF02493">
    <property type="entry name" value="MORN"/>
    <property type="match status" value="8"/>
</dbReference>
<dbReference type="RefSeq" id="WP_117617531.1">
    <property type="nucleotide sequence ID" value="NZ_CP101118.1"/>
</dbReference>
<feature type="region of interest" description="Disordered" evidence="2">
    <location>
        <begin position="112"/>
        <end position="136"/>
    </location>
</feature>
<evidence type="ECO:0000256" key="2">
    <source>
        <dbReference type="SAM" id="MobiDB-lite"/>
    </source>
</evidence>
<sequence length="442" mass="47715">MVDFRPLLFINALALMLLVTAGFASVRDELRMTEIFDPPIMDQAVAAEAVATGKPPAPAPVEPAPANPANTVQARTKARQPVVDTTPFTVPPMPEEPTVLAVAEPPLAMATRTDAAPSAQKPARNKPGKQPPTTGTLVLRSNVVGDQVTINGKDYGATRLDLELEPGRYDVTISKTGFKPWSQYVALEAGNEMTLVGKLEAYTTVNFRNGTWIGGVRTGDGTYEDSDGLRYEGHFVNGGFDGQGTAWYPDGSRYEGEWSGGKREGEGVWRSADGARYSGEFRADQFNGKGTLTLANGDILTGHWQQGQLNGHGSLTTADGMLYVGGFRNDEFHGTGTLTYPDGRHYEGEFSNGAFHGTGSEVFANGKKYEGQYIEGKFHGNGLLRNPNGSSIEATFRHGEPYGQVRLTTAAGEIFTARTTEPGVCYRDKSYRATECPKLEGW</sequence>
<dbReference type="InterPro" id="IPR013229">
    <property type="entry name" value="PEGA"/>
</dbReference>
<keyword evidence="5" id="KW-1185">Reference proteome</keyword>
<evidence type="ECO:0000259" key="3">
    <source>
        <dbReference type="Pfam" id="PF08308"/>
    </source>
</evidence>
<evidence type="ECO:0000256" key="1">
    <source>
        <dbReference type="ARBA" id="ARBA00022737"/>
    </source>
</evidence>
<reference evidence="4 5" key="1">
    <citation type="submission" date="2022-07" db="EMBL/GenBank/DDBJ databases">
        <title>A copper resistant bacterium isolated from sediment samples of deep sea hydrothermal areas.</title>
        <authorList>
            <person name="Zeng X."/>
        </authorList>
    </citation>
    <scope>NUCLEOTIDE SEQUENCE [LARGE SCALE GENOMIC DNA]</scope>
    <source>
        <strain evidence="5">CuT 6</strain>
    </source>
</reference>
<evidence type="ECO:0000313" key="5">
    <source>
        <dbReference type="Proteomes" id="UP001475781"/>
    </source>
</evidence>
<feature type="domain" description="PEGA" evidence="3">
    <location>
        <begin position="135"/>
        <end position="200"/>
    </location>
</feature>
<dbReference type="Pfam" id="PF08308">
    <property type="entry name" value="PEGA"/>
    <property type="match status" value="1"/>
</dbReference>
<evidence type="ECO:0000313" key="4">
    <source>
        <dbReference type="EMBL" id="WZF89550.1"/>
    </source>
</evidence>
<dbReference type="PANTHER" id="PTHR43215">
    <property type="entry name" value="RADIAL SPOKE HEAD 1 HOMOLOG"/>
    <property type="match status" value="1"/>
</dbReference>